<dbReference type="InterPro" id="IPR011051">
    <property type="entry name" value="RmlC_Cupin_sf"/>
</dbReference>
<organism evidence="1 2">
    <name type="scientific">Sphingobium quisquiliarum P25</name>
    <dbReference type="NCBI Taxonomy" id="1329909"/>
    <lineage>
        <taxon>Bacteria</taxon>
        <taxon>Pseudomonadati</taxon>
        <taxon>Pseudomonadota</taxon>
        <taxon>Alphaproteobacteria</taxon>
        <taxon>Sphingomonadales</taxon>
        <taxon>Sphingomonadaceae</taxon>
        <taxon>Sphingobium</taxon>
    </lineage>
</organism>
<dbReference type="SUPFAM" id="SSF51182">
    <property type="entry name" value="RmlC-like cupins"/>
    <property type="match status" value="1"/>
</dbReference>
<dbReference type="EMBL" id="ATHO01000158">
    <property type="protein sequence ID" value="EQB00436.1"/>
    <property type="molecule type" value="Genomic_DNA"/>
</dbReference>
<gene>
    <name evidence="1" type="ORF">L288_18335</name>
</gene>
<name>T0G9K6_9SPHN</name>
<sequence length="166" mass="18267">MEKKFAILRAGKAPDIIESGIMDVQAPSGGYAPSMQACLDAGLGAGSEAHVVFTGFGLSVVHAWFKRSFPLPLHSHNADCLYYIIGGGLRLGREDLKAGDAFFVPADVPYTYTPGPEGVELIEVRNREGFDYRERSGETFWRKALDTVRENQAAWADARRFIAVDR</sequence>
<dbReference type="InterPro" id="IPR014710">
    <property type="entry name" value="RmlC-like_jellyroll"/>
</dbReference>
<comment type="caution">
    <text evidence="1">The sequence shown here is derived from an EMBL/GenBank/DDBJ whole genome shotgun (WGS) entry which is preliminary data.</text>
</comment>
<dbReference type="Gene3D" id="2.60.120.10">
    <property type="entry name" value="Jelly Rolls"/>
    <property type="match status" value="1"/>
</dbReference>
<dbReference type="RefSeq" id="WP_021239686.1">
    <property type="nucleotide sequence ID" value="NZ_ATHO01000158.1"/>
</dbReference>
<evidence type="ECO:0000313" key="2">
    <source>
        <dbReference type="Proteomes" id="UP000015525"/>
    </source>
</evidence>
<dbReference type="PATRIC" id="fig|1329909.3.peg.3529"/>
<accession>T0G9K6</accession>
<dbReference type="AlphaFoldDB" id="T0G9K6"/>
<proteinExistence type="predicted"/>
<dbReference type="Proteomes" id="UP000015525">
    <property type="component" value="Unassembled WGS sequence"/>
</dbReference>
<protein>
    <recommendedName>
        <fullName evidence="3">Cupin 2 conserved barrel domain-containing protein</fullName>
    </recommendedName>
</protein>
<reference evidence="1 2" key="1">
    <citation type="journal article" date="2013" name="Genome Announc.">
        <title>Draft Genome Sequence of Sphingobium quisquiliarum Strain P25T, a Novel Hexachlorocyclohexane (HCH)-Degrading Bacterium Isolated from an HCH Dumpsite.</title>
        <authorList>
            <person name="Kumar Singh A."/>
            <person name="Sangwan N."/>
            <person name="Sharma A."/>
            <person name="Gupta V."/>
            <person name="Khurana J.P."/>
            <person name="Lal R."/>
        </authorList>
    </citation>
    <scope>NUCLEOTIDE SEQUENCE [LARGE SCALE GENOMIC DNA]</scope>
    <source>
        <strain evidence="1 2">P25</strain>
    </source>
</reference>
<evidence type="ECO:0008006" key="3">
    <source>
        <dbReference type="Google" id="ProtNLM"/>
    </source>
</evidence>
<keyword evidence="2" id="KW-1185">Reference proteome</keyword>
<evidence type="ECO:0000313" key="1">
    <source>
        <dbReference type="EMBL" id="EQB00436.1"/>
    </source>
</evidence>